<dbReference type="Proteomes" id="UP000887574">
    <property type="component" value="Unplaced"/>
</dbReference>
<feature type="coiled-coil region" evidence="2">
    <location>
        <begin position="239"/>
        <end position="266"/>
    </location>
</feature>
<comment type="function">
    <text evidence="1">Non-catalytic subunit of AMP-activated protein kinase (AMPK), an energy sensor protein kinase that plays a key role in regulating cellular energy metabolism. In response to reduction of intracellular ATP levels, AMPK activates energy-producing pathways and inhibits energy-consuming processes: inhibits protein, carbohydrate and lipid biosynthesis, as well as cell growth and proliferation. AMPK acts via direct phosphorylation of metabolic enzymes, and by longer-term effects via phosphorylation of transcription regulators. Also acts as a regulator of cellular polarity by remodeling the actin cytoskeleton; probably by indirectly activating myosin. Beta non-catalytic subunit acts as a scaffold on which the AMPK complex assembles, via its C-terminus that bridges alpha (PRKAA1 or PRKAA2) and gamma subunits (PRKAG1, PRKAG2 or PRKAG3).</text>
</comment>
<dbReference type="WBParaSite" id="jg465">
    <property type="protein sequence ID" value="jg465"/>
    <property type="gene ID" value="jg465"/>
</dbReference>
<evidence type="ECO:0000256" key="1">
    <source>
        <dbReference type="ARBA" id="ARBA00025180"/>
    </source>
</evidence>
<evidence type="ECO:0000256" key="3">
    <source>
        <dbReference type="SAM" id="MobiDB-lite"/>
    </source>
</evidence>
<evidence type="ECO:0000259" key="4">
    <source>
        <dbReference type="Pfam" id="PF16561"/>
    </source>
</evidence>
<dbReference type="AlphaFoldDB" id="A0A915ECC3"/>
<keyword evidence="5" id="KW-1185">Reference proteome</keyword>
<reference evidence="6" key="1">
    <citation type="submission" date="2022-11" db="UniProtKB">
        <authorList>
            <consortium name="WormBaseParasite"/>
        </authorList>
    </citation>
    <scope>IDENTIFICATION</scope>
</reference>
<feature type="region of interest" description="Disordered" evidence="3">
    <location>
        <begin position="45"/>
        <end position="78"/>
    </location>
</feature>
<keyword evidence="2" id="KW-0175">Coiled coil</keyword>
<dbReference type="InterPro" id="IPR032640">
    <property type="entry name" value="AMPK1_CBM"/>
</dbReference>
<feature type="region of interest" description="Disordered" evidence="3">
    <location>
        <begin position="1"/>
        <end position="21"/>
    </location>
</feature>
<feature type="domain" description="AMP-activated protein kinase glycogen-binding" evidence="4">
    <location>
        <begin position="367"/>
        <end position="441"/>
    </location>
</feature>
<evidence type="ECO:0000313" key="6">
    <source>
        <dbReference type="WBParaSite" id="jg465"/>
    </source>
</evidence>
<evidence type="ECO:0000313" key="5">
    <source>
        <dbReference type="Proteomes" id="UP000887574"/>
    </source>
</evidence>
<dbReference type="CDD" id="cd02859">
    <property type="entry name" value="E_set_AMPKbeta_like_N"/>
    <property type="match status" value="1"/>
</dbReference>
<sequence>MLANKRKYHLESKKEKSAVLEQERKSLNEELDWLRSDNDYLKRQIEAMNQEKASGLESSGDEGPRSPSAEARPSEKDRVERVGVCFGSQNYELDQSANRIKQLESVLATPVTNMSEEINWLKEEVRKLGEERAKSDWKLGEVTQYWNDAKWRIGELEGELSHVKHSLEEAQRRNSELENHSELRREIDNLRQEKGHLEWRTTELNQAYNDAKWRIGELEAEVGRKSDHIQYLESGGGDQRNFEEERRNLHRQLDELRDQKSKVEWRLGEVKQFWNDSKWRINELEECVKQKDSQLRDASFKAQQMAESRPQSNSNISERVLTQLSNGSFIISKQPHGDRHRWNMVTWDNLVCQNADLRRVWFEVNAEGANEVFLIGSFVSWECALLCTPLPDDASRRGVWIDLPPGRHQFRFIRDGSWFTASEYSQENNEFGGTNNWLSVE</sequence>
<dbReference type="Gene3D" id="1.10.287.1490">
    <property type="match status" value="1"/>
</dbReference>
<dbReference type="SUPFAM" id="SSF81296">
    <property type="entry name" value="E set domains"/>
    <property type="match status" value="1"/>
</dbReference>
<evidence type="ECO:0000256" key="2">
    <source>
        <dbReference type="SAM" id="Coils"/>
    </source>
</evidence>
<dbReference type="Pfam" id="PF16561">
    <property type="entry name" value="AMPK1_CBM"/>
    <property type="match status" value="1"/>
</dbReference>
<dbReference type="InterPro" id="IPR013783">
    <property type="entry name" value="Ig-like_fold"/>
</dbReference>
<organism evidence="5 6">
    <name type="scientific">Ditylenchus dipsaci</name>
    <dbReference type="NCBI Taxonomy" id="166011"/>
    <lineage>
        <taxon>Eukaryota</taxon>
        <taxon>Metazoa</taxon>
        <taxon>Ecdysozoa</taxon>
        <taxon>Nematoda</taxon>
        <taxon>Chromadorea</taxon>
        <taxon>Rhabditida</taxon>
        <taxon>Tylenchina</taxon>
        <taxon>Tylenchomorpha</taxon>
        <taxon>Sphaerularioidea</taxon>
        <taxon>Anguinidae</taxon>
        <taxon>Anguininae</taxon>
        <taxon>Ditylenchus</taxon>
    </lineage>
</organism>
<dbReference type="InterPro" id="IPR014756">
    <property type="entry name" value="Ig_E-set"/>
</dbReference>
<protein>
    <submittedName>
        <fullName evidence="6">AMP-activated protein kinase glycogen-binding domain-containing protein</fullName>
    </submittedName>
</protein>
<feature type="compositionally biased region" description="Basic and acidic residues" evidence="3">
    <location>
        <begin position="9"/>
        <end position="21"/>
    </location>
</feature>
<name>A0A915ECC3_9BILA</name>
<proteinExistence type="predicted"/>
<feature type="coiled-coil region" evidence="2">
    <location>
        <begin position="111"/>
        <end position="200"/>
    </location>
</feature>
<dbReference type="Gene3D" id="2.60.40.10">
    <property type="entry name" value="Immunoglobulins"/>
    <property type="match status" value="1"/>
</dbReference>
<accession>A0A915ECC3</accession>